<name>A0A839DWE8_9PSEU</name>
<proteinExistence type="predicted"/>
<dbReference type="Pfam" id="PF14040">
    <property type="entry name" value="DNase_NucA_NucB"/>
    <property type="match status" value="1"/>
</dbReference>
<accession>A0A839DWE8</accession>
<feature type="region of interest" description="Disordered" evidence="1">
    <location>
        <begin position="320"/>
        <end position="363"/>
    </location>
</feature>
<evidence type="ECO:0000313" key="4">
    <source>
        <dbReference type="EMBL" id="MBA8823777.1"/>
    </source>
</evidence>
<dbReference type="Pfam" id="PF21725">
    <property type="entry name" value="T7SS_signal"/>
    <property type="match status" value="1"/>
</dbReference>
<organism evidence="4 5">
    <name type="scientific">Halosaccharopolyspora lacisalsi</name>
    <dbReference type="NCBI Taxonomy" id="1000566"/>
    <lineage>
        <taxon>Bacteria</taxon>
        <taxon>Bacillati</taxon>
        <taxon>Actinomycetota</taxon>
        <taxon>Actinomycetes</taxon>
        <taxon>Pseudonocardiales</taxon>
        <taxon>Pseudonocardiaceae</taxon>
        <taxon>Halosaccharopolyspora</taxon>
    </lineage>
</organism>
<evidence type="ECO:0000256" key="1">
    <source>
        <dbReference type="SAM" id="MobiDB-lite"/>
    </source>
</evidence>
<dbReference type="AlphaFoldDB" id="A0A839DWE8"/>
<evidence type="ECO:0000259" key="2">
    <source>
        <dbReference type="Pfam" id="PF14040"/>
    </source>
</evidence>
<reference evidence="4 5" key="1">
    <citation type="submission" date="2020-07" db="EMBL/GenBank/DDBJ databases">
        <title>Sequencing the genomes of 1000 actinobacteria strains.</title>
        <authorList>
            <person name="Klenk H.-P."/>
        </authorList>
    </citation>
    <scope>NUCLEOTIDE SEQUENCE [LARGE SCALE GENOMIC DNA]</scope>
    <source>
        <strain evidence="4 5">DSM 45975</strain>
    </source>
</reference>
<feature type="domain" description="Putative T7SS secretion signal" evidence="3">
    <location>
        <begin position="4"/>
        <end position="174"/>
    </location>
</feature>
<dbReference type="EMBL" id="JACGWZ010000001">
    <property type="protein sequence ID" value="MBA8823777.1"/>
    <property type="molecule type" value="Genomic_DNA"/>
</dbReference>
<evidence type="ECO:0000313" key="5">
    <source>
        <dbReference type="Proteomes" id="UP000569329"/>
    </source>
</evidence>
<gene>
    <name evidence="4" type="ORF">FHX42_001106</name>
</gene>
<keyword evidence="5" id="KW-1185">Reference proteome</keyword>
<feature type="compositionally biased region" description="Basic and acidic residues" evidence="1">
    <location>
        <begin position="328"/>
        <end position="347"/>
    </location>
</feature>
<comment type="caution">
    <text evidence="4">The sequence shown here is derived from an EMBL/GenBank/DDBJ whole genome shotgun (WGS) entry which is preliminary data.</text>
</comment>
<sequence>MAVELGSTQDPRALVPGDPQVIQHTADRLRHYGEVLVDAGQGLKRIDDGGWQGQAAEAFHDFFDGHPKEWLRSGDGFLAAAEAVQAYQPVMEWAQREAGEAIALWNEGQAATEQARRDYEREVAASEQSGGRPPGPFQDPGEAQREQARSMLTSAREQVHTAGQDAQAAVTRAKGQLVEDRSWLGKLWHGSGDFVESAWGELAEFGTTAWKLDPARLWAEPGEVWDDVTELPADMQQAWANASPDDLIDLQQLQQNPGRTLGETVMRFGKLANPITGIYQVVNELRELSKEPPQHHIFISEDRYPESAAHAEDAQNGIMWKGGQSESGEPHPKEVTIEREGARERRQQATSVVPPQPRELRIDRDEYPPAVFQEGGRGASVQYIDRSDNSGSGASMRHQMKGLDNGTTVTINVR</sequence>
<dbReference type="InterPro" id="IPR029476">
    <property type="entry name" value="DNase_NucA_NucB"/>
</dbReference>
<evidence type="ECO:0000259" key="3">
    <source>
        <dbReference type="Pfam" id="PF21725"/>
    </source>
</evidence>
<protein>
    <submittedName>
        <fullName evidence="4">Uncharacterized protein</fullName>
    </submittedName>
</protein>
<feature type="region of interest" description="Disordered" evidence="1">
    <location>
        <begin position="117"/>
        <end position="147"/>
    </location>
</feature>
<feature type="domain" description="Deoxyribonuclease NucA/NucB" evidence="2">
    <location>
        <begin position="359"/>
        <end position="411"/>
    </location>
</feature>
<dbReference type="Proteomes" id="UP000569329">
    <property type="component" value="Unassembled WGS sequence"/>
</dbReference>
<dbReference type="InterPro" id="IPR049082">
    <property type="entry name" value="T7SS_signal"/>
</dbReference>
<dbReference type="RefSeq" id="WP_182543028.1">
    <property type="nucleotide sequence ID" value="NZ_JACGWZ010000001.1"/>
</dbReference>